<organism evidence="1 2">
    <name type="scientific">Grimontia marina</name>
    <dbReference type="NCBI Taxonomy" id="646534"/>
    <lineage>
        <taxon>Bacteria</taxon>
        <taxon>Pseudomonadati</taxon>
        <taxon>Pseudomonadota</taxon>
        <taxon>Gammaproteobacteria</taxon>
        <taxon>Vibrionales</taxon>
        <taxon>Vibrionaceae</taxon>
        <taxon>Grimontia</taxon>
    </lineage>
</organism>
<dbReference type="AlphaFoldDB" id="A0A128ERE7"/>
<protein>
    <recommendedName>
        <fullName evidence="3">Flagellar protein FliT</fullName>
    </recommendedName>
</protein>
<dbReference type="RefSeq" id="WP_062704569.1">
    <property type="nucleotide sequence ID" value="NZ_CAWRCI010000001.1"/>
</dbReference>
<evidence type="ECO:0000313" key="1">
    <source>
        <dbReference type="EMBL" id="CZF77149.1"/>
    </source>
</evidence>
<evidence type="ECO:0008006" key="3">
    <source>
        <dbReference type="Google" id="ProtNLM"/>
    </source>
</evidence>
<keyword evidence="2" id="KW-1185">Reference proteome</keyword>
<dbReference type="OrthoDB" id="5918348at2"/>
<name>A0A128ERE7_9GAMM</name>
<accession>A0A128ERE7</accession>
<dbReference type="Proteomes" id="UP000073601">
    <property type="component" value="Unassembled WGS sequence"/>
</dbReference>
<dbReference type="EMBL" id="FIZY01000001">
    <property type="protein sequence ID" value="CZF77149.1"/>
    <property type="molecule type" value="Genomic_DNA"/>
</dbReference>
<sequence>MQALLSQLSEIDEQLLAILNSDPVDSSEMARLLNNRKQCLAEITVLPEKPEQAAWSKAIARTEQLFSLIKVQRDSAAAHASRFKKGRQSVQVYKKFE</sequence>
<evidence type="ECO:0000313" key="2">
    <source>
        <dbReference type="Proteomes" id="UP000073601"/>
    </source>
</evidence>
<proteinExistence type="predicted"/>
<gene>
    <name evidence="1" type="ORF">GMA8713_00041</name>
</gene>
<reference evidence="2" key="1">
    <citation type="submission" date="2016-02" db="EMBL/GenBank/DDBJ databases">
        <authorList>
            <person name="Rodrigo-Torres Lidia"/>
            <person name="Arahal R.David."/>
        </authorList>
    </citation>
    <scope>NUCLEOTIDE SEQUENCE [LARGE SCALE GENOMIC DNA]</scope>
    <source>
        <strain evidence="2">CECT 8713</strain>
    </source>
</reference>